<keyword evidence="5" id="KW-0378">Hydrolase</keyword>
<comment type="caution">
    <text evidence="9">The sequence shown here is derived from an EMBL/GenBank/DDBJ whole genome shotgun (WGS) entry which is preliminary data.</text>
</comment>
<comment type="catalytic activity">
    <reaction evidence="6">
        <text>a sn-glycero-3-phosphodiester + H2O = an alcohol + sn-glycerol 3-phosphate + H(+)</text>
        <dbReference type="Rhea" id="RHEA:12969"/>
        <dbReference type="ChEBI" id="CHEBI:15377"/>
        <dbReference type="ChEBI" id="CHEBI:15378"/>
        <dbReference type="ChEBI" id="CHEBI:30879"/>
        <dbReference type="ChEBI" id="CHEBI:57597"/>
        <dbReference type="ChEBI" id="CHEBI:83408"/>
        <dbReference type="EC" id="3.1.4.46"/>
    </reaction>
</comment>
<dbReference type="NCBIfam" id="NF008354">
    <property type="entry name" value="PRK11143.1"/>
    <property type="match status" value="1"/>
</dbReference>
<dbReference type="Proteomes" id="UP000092247">
    <property type="component" value="Unassembled WGS sequence"/>
</dbReference>
<evidence type="ECO:0000256" key="3">
    <source>
        <dbReference type="ARBA" id="ARBA00022729"/>
    </source>
</evidence>
<feature type="domain" description="GP-PDE" evidence="8">
    <location>
        <begin position="29"/>
        <end position="353"/>
    </location>
</feature>
<feature type="signal peptide" evidence="7">
    <location>
        <begin position="1"/>
        <end position="25"/>
    </location>
</feature>
<evidence type="ECO:0000256" key="5">
    <source>
        <dbReference type="ARBA" id="ARBA00022801"/>
    </source>
</evidence>
<evidence type="ECO:0000313" key="10">
    <source>
        <dbReference type="Proteomes" id="UP000092247"/>
    </source>
</evidence>
<reference evidence="9 10" key="1">
    <citation type="submission" date="2016-06" db="EMBL/GenBank/DDBJ databases">
        <authorList>
            <person name="Kjaerup R.B."/>
            <person name="Dalgaard T.S."/>
            <person name="Juul-Madsen H.R."/>
        </authorList>
    </citation>
    <scope>NUCLEOTIDE SEQUENCE [LARGE SCALE GENOMIC DNA]</scope>
    <source>
        <strain evidence="9 10">GCSL-Mp3</strain>
    </source>
</reference>
<dbReference type="PROSITE" id="PS51704">
    <property type="entry name" value="GP_PDE"/>
    <property type="match status" value="1"/>
</dbReference>
<dbReference type="RefSeq" id="WP_067422932.1">
    <property type="nucleotide sequence ID" value="NZ_LZEX01000011.1"/>
</dbReference>
<dbReference type="GO" id="GO:0042597">
    <property type="term" value="C:periplasmic space"/>
    <property type="evidence" value="ECO:0007669"/>
    <property type="project" value="TreeGrafter"/>
</dbReference>
<evidence type="ECO:0000256" key="4">
    <source>
        <dbReference type="ARBA" id="ARBA00022798"/>
    </source>
</evidence>
<keyword evidence="4" id="KW-0319">Glycerol metabolism</keyword>
<keyword evidence="3 7" id="KW-0732">Signal</keyword>
<name>A0A1B8HJN5_9GAMM</name>
<evidence type="ECO:0000256" key="7">
    <source>
        <dbReference type="SAM" id="SignalP"/>
    </source>
</evidence>
<dbReference type="PANTHER" id="PTHR43620:SF7">
    <property type="entry name" value="GLYCEROPHOSPHODIESTER PHOSPHODIESTERASE GDPD5-RELATED"/>
    <property type="match status" value="1"/>
</dbReference>
<dbReference type="FunFam" id="3.20.20.190:FF:000009">
    <property type="entry name" value="Glycerophosphodiester phosphodiesterase, periplasmic"/>
    <property type="match status" value="1"/>
</dbReference>
<feature type="chain" id="PRO_5008609731" description="glycerophosphodiester phosphodiesterase" evidence="7">
    <location>
        <begin position="26"/>
        <end position="357"/>
    </location>
</feature>
<evidence type="ECO:0000259" key="8">
    <source>
        <dbReference type="PROSITE" id="PS51704"/>
    </source>
</evidence>
<organism evidence="9 10">
    <name type="scientific">Morganella psychrotolerans</name>
    <dbReference type="NCBI Taxonomy" id="368603"/>
    <lineage>
        <taxon>Bacteria</taxon>
        <taxon>Pseudomonadati</taxon>
        <taxon>Pseudomonadota</taxon>
        <taxon>Gammaproteobacteria</taxon>
        <taxon>Enterobacterales</taxon>
        <taxon>Morganellaceae</taxon>
        <taxon>Morganella</taxon>
    </lineage>
</organism>
<accession>A0A1B8HJN5</accession>
<dbReference type="Gene3D" id="3.20.20.190">
    <property type="entry name" value="Phosphatidylinositol (PI) phosphodiesterase"/>
    <property type="match status" value="1"/>
</dbReference>
<dbReference type="GO" id="GO:0006629">
    <property type="term" value="P:lipid metabolic process"/>
    <property type="evidence" value="ECO:0007669"/>
    <property type="project" value="InterPro"/>
</dbReference>
<dbReference type="STRING" id="368603.AYY16_14590"/>
<dbReference type="Pfam" id="PF03009">
    <property type="entry name" value="GDPD"/>
    <property type="match status" value="1"/>
</dbReference>
<dbReference type="AlphaFoldDB" id="A0A1B8HJN5"/>
<dbReference type="EMBL" id="LZEX01000011">
    <property type="protein sequence ID" value="OBU09360.1"/>
    <property type="molecule type" value="Genomic_DNA"/>
</dbReference>
<dbReference type="EC" id="3.1.4.46" evidence="2"/>
<gene>
    <name evidence="9" type="ORF">AYY17_19135</name>
</gene>
<evidence type="ECO:0000313" key="9">
    <source>
        <dbReference type="EMBL" id="OBU09360.1"/>
    </source>
</evidence>
<dbReference type="SUPFAM" id="SSF51695">
    <property type="entry name" value="PLC-like phosphodiesterases"/>
    <property type="match status" value="1"/>
</dbReference>
<evidence type="ECO:0000256" key="6">
    <source>
        <dbReference type="ARBA" id="ARBA00047512"/>
    </source>
</evidence>
<evidence type="ECO:0000256" key="2">
    <source>
        <dbReference type="ARBA" id="ARBA00012247"/>
    </source>
</evidence>
<dbReference type="CDD" id="cd08600">
    <property type="entry name" value="GDPD_EcGlpQ_like"/>
    <property type="match status" value="1"/>
</dbReference>
<protein>
    <recommendedName>
        <fullName evidence="2">glycerophosphodiester phosphodiesterase</fullName>
        <ecNumber evidence="2">3.1.4.46</ecNumber>
    </recommendedName>
</protein>
<evidence type="ECO:0000256" key="1">
    <source>
        <dbReference type="ARBA" id="ARBA00007277"/>
    </source>
</evidence>
<dbReference type="PANTHER" id="PTHR43620">
    <property type="entry name" value="GLYCEROPHOSPHORYL DIESTER PHOSPHODIESTERASE"/>
    <property type="match status" value="1"/>
</dbReference>
<dbReference type="GO" id="GO:0006071">
    <property type="term" value="P:glycerol metabolic process"/>
    <property type="evidence" value="ECO:0007669"/>
    <property type="project" value="UniProtKB-KW"/>
</dbReference>
<proteinExistence type="inferred from homology"/>
<dbReference type="GO" id="GO:0008889">
    <property type="term" value="F:glycerophosphodiester phosphodiesterase activity"/>
    <property type="evidence" value="ECO:0007669"/>
    <property type="project" value="UniProtKB-EC"/>
</dbReference>
<dbReference type="InterPro" id="IPR030395">
    <property type="entry name" value="GP_PDE_dom"/>
</dbReference>
<comment type="similarity">
    <text evidence="1">Belongs to the glycerophosphoryl diester phosphodiesterase family.</text>
</comment>
<dbReference type="InterPro" id="IPR017946">
    <property type="entry name" value="PLC-like_Pdiesterase_TIM-brl"/>
</dbReference>
<sequence>MNLSRQFCLISALAGAVFCSTAAFAADSKIVIAHRGASGYLPEHTLPAKALAYAQGADYLEQDLVMTKDDELVVLHDHYLDRVTDVAQRFPDRARADGRYYAIDFTLAEIKSLKFTEGFDIKDGKQVQNYPGRFPMGKSDFRIHSFQEELEFIQGLNHSTGKNIGIYPEIKAPWFHRQEGKDITRKVLSVLKDYGYQTKDSPVYLQCFDPNELKRIKQELLPEMGMDLKLVQLIAYTDWQETFEQNADGKWVNYNYDWMMAPGAMSKIAAYADGIGPDYHMLINKDSKAGHITLTPMAQDAHNSHLAIHPFTVRADALPPYAENVDQLFDVIYNKAGAEGLFTDFPDKGVQFLQKQQ</sequence>